<evidence type="ECO:0000313" key="3">
    <source>
        <dbReference type="RefSeq" id="XP_008478096.2"/>
    </source>
</evidence>
<gene>
    <name evidence="3" type="primary">LOC103514956</name>
</gene>
<name>A0A1S3DCC9_DIACI</name>
<dbReference type="RefSeq" id="XP_008478096.2">
    <property type="nucleotide sequence ID" value="XM_008479874.2"/>
</dbReference>
<evidence type="ECO:0000256" key="1">
    <source>
        <dbReference type="SAM" id="MobiDB-lite"/>
    </source>
</evidence>
<dbReference type="Proteomes" id="UP000079169">
    <property type="component" value="Unplaced"/>
</dbReference>
<proteinExistence type="predicted"/>
<feature type="compositionally biased region" description="Acidic residues" evidence="1">
    <location>
        <begin position="1"/>
        <end position="12"/>
    </location>
</feature>
<dbReference type="GeneID" id="103514956"/>
<sequence length="111" mass="12558">MFDDMDDEELDLIMEKTSEDTSPDEDLDKDQTISRLLSNVMKSDIESAISKHKTAKRLSTMTRQSSEVSSQKSRRSSLPETKRSPGDDMSGWKSCSSLPEQEELKPSKKGR</sequence>
<reference evidence="3" key="1">
    <citation type="submission" date="2025-08" db="UniProtKB">
        <authorList>
            <consortium name="RefSeq"/>
        </authorList>
    </citation>
    <scope>IDENTIFICATION</scope>
</reference>
<protein>
    <submittedName>
        <fullName evidence="3">Uncharacterized protein LOC103514956</fullName>
    </submittedName>
</protein>
<dbReference type="AlphaFoldDB" id="A0A1S3DCC9"/>
<keyword evidence="2" id="KW-1185">Reference proteome</keyword>
<organism evidence="2 3">
    <name type="scientific">Diaphorina citri</name>
    <name type="common">Asian citrus psyllid</name>
    <dbReference type="NCBI Taxonomy" id="121845"/>
    <lineage>
        <taxon>Eukaryota</taxon>
        <taxon>Metazoa</taxon>
        <taxon>Ecdysozoa</taxon>
        <taxon>Arthropoda</taxon>
        <taxon>Hexapoda</taxon>
        <taxon>Insecta</taxon>
        <taxon>Pterygota</taxon>
        <taxon>Neoptera</taxon>
        <taxon>Paraneoptera</taxon>
        <taxon>Hemiptera</taxon>
        <taxon>Sternorrhyncha</taxon>
        <taxon>Psylloidea</taxon>
        <taxon>Psyllidae</taxon>
        <taxon>Diaphorininae</taxon>
        <taxon>Diaphorina</taxon>
    </lineage>
</organism>
<dbReference type="KEGG" id="dci:103514956"/>
<feature type="region of interest" description="Disordered" evidence="1">
    <location>
        <begin position="1"/>
        <end position="111"/>
    </location>
</feature>
<accession>A0A1S3DCC9</accession>
<dbReference type="PaxDb" id="121845-A0A1S3DCC9"/>
<feature type="compositionally biased region" description="Basic and acidic residues" evidence="1">
    <location>
        <begin position="102"/>
        <end position="111"/>
    </location>
</feature>
<evidence type="ECO:0000313" key="2">
    <source>
        <dbReference type="Proteomes" id="UP000079169"/>
    </source>
</evidence>